<dbReference type="CDD" id="cd19511">
    <property type="entry name" value="RecA-like_CDC48_r2-like"/>
    <property type="match status" value="1"/>
</dbReference>
<feature type="domain" description="AAA+ ATPase" evidence="4">
    <location>
        <begin position="281"/>
        <end position="419"/>
    </location>
</feature>
<dbReference type="FunCoup" id="A0A1W4WU78">
    <property type="interactions" value="309"/>
</dbReference>
<dbReference type="InterPro" id="IPR003959">
    <property type="entry name" value="ATPase_AAA_core"/>
</dbReference>
<dbReference type="InterPro" id="IPR050168">
    <property type="entry name" value="AAA_ATPase_domain"/>
</dbReference>
<dbReference type="RefSeq" id="XP_018327434.1">
    <property type="nucleotide sequence ID" value="XM_018471932.1"/>
</dbReference>
<evidence type="ECO:0000313" key="5">
    <source>
        <dbReference type="Proteomes" id="UP000192223"/>
    </source>
</evidence>
<dbReference type="GO" id="GO:0005737">
    <property type="term" value="C:cytoplasm"/>
    <property type="evidence" value="ECO:0007669"/>
    <property type="project" value="TreeGrafter"/>
</dbReference>
<dbReference type="InterPro" id="IPR003960">
    <property type="entry name" value="ATPase_AAA_CS"/>
</dbReference>
<evidence type="ECO:0000256" key="2">
    <source>
        <dbReference type="ARBA" id="ARBA00022741"/>
    </source>
</evidence>
<dbReference type="InterPro" id="IPR027417">
    <property type="entry name" value="P-loop_NTPase"/>
</dbReference>
<dbReference type="InterPro" id="IPR003593">
    <property type="entry name" value="AAA+_ATPase"/>
</dbReference>
<dbReference type="KEGG" id="apln:108738496"/>
<dbReference type="GeneID" id="108738496"/>
<evidence type="ECO:0000256" key="3">
    <source>
        <dbReference type="ARBA" id="ARBA00022840"/>
    </source>
</evidence>
<dbReference type="Gene3D" id="3.40.50.300">
    <property type="entry name" value="P-loop containing nucleotide triphosphate hydrolases"/>
    <property type="match status" value="2"/>
</dbReference>
<dbReference type="STRING" id="224129.A0A1W4WU78"/>
<gene>
    <name evidence="6" type="primary">LOC108738496</name>
</gene>
<feature type="domain" description="AAA+ ATPase" evidence="4">
    <location>
        <begin position="539"/>
        <end position="676"/>
    </location>
</feature>
<protein>
    <submittedName>
        <fullName evidence="6">Spermatogenesis-associated protein 5</fullName>
    </submittedName>
</protein>
<proteinExistence type="predicted"/>
<keyword evidence="2" id="KW-0547">Nucleotide-binding</keyword>
<name>A0A1W4WU78_AGRPL</name>
<dbReference type="GO" id="GO:0016887">
    <property type="term" value="F:ATP hydrolysis activity"/>
    <property type="evidence" value="ECO:0007669"/>
    <property type="project" value="InterPro"/>
</dbReference>
<evidence type="ECO:0000313" key="6">
    <source>
        <dbReference type="RefSeq" id="XP_018327434.1"/>
    </source>
</evidence>
<keyword evidence="5" id="KW-1185">Reference proteome</keyword>
<evidence type="ECO:0000259" key="4">
    <source>
        <dbReference type="SMART" id="SM00382"/>
    </source>
</evidence>
<accession>A0A1W4WU78</accession>
<dbReference type="FunFam" id="1.10.8.60:FF:000178">
    <property type="entry name" value="CDC48/VCP homolog, AAA superfamily"/>
    <property type="match status" value="1"/>
</dbReference>
<keyword evidence="3" id="KW-0067">ATP-binding</keyword>
<dbReference type="InParanoid" id="A0A1W4WU78"/>
<keyword evidence="1" id="KW-0677">Repeat</keyword>
<dbReference type="Proteomes" id="UP000192223">
    <property type="component" value="Unplaced"/>
</dbReference>
<dbReference type="OrthoDB" id="27435at2759"/>
<dbReference type="SMART" id="SM00382">
    <property type="entry name" value="AAA"/>
    <property type="match status" value="2"/>
</dbReference>
<evidence type="ECO:0000256" key="1">
    <source>
        <dbReference type="ARBA" id="ARBA00022737"/>
    </source>
</evidence>
<dbReference type="FunFam" id="3.40.50.300:FF:000018">
    <property type="entry name" value="Cell division control 48"/>
    <property type="match status" value="1"/>
</dbReference>
<dbReference type="Pfam" id="PF00004">
    <property type="entry name" value="AAA"/>
    <property type="match status" value="2"/>
</dbReference>
<sequence length="765" mass="85277">MPPKKTQFFECAVCGVIIAQKYREQHETTCPCSPSNISYPFVYKNSLYGNIELKSDKETNNSSINDEFVVFLSQSIIQICGLSIGEWALIEILGKNASPFAKLVWPSSEKSLTSIILTKKGMDIFSGQDSDFVKLSKLNCKADAKEITIIPINNLNIQISPELINRIQNIYLNKLLTVGNTINVLFFGKTIHFKIVHINSFESTIEDEFKKLSIVENTSVFFNVCNKTKWKLFCTEHEFIKETYPKNDLQNVGGLDKEITEVKELLNIALGKSTFIPGLQIIRSIVLYGSPGTGKTLLANALAKDSGAHIVNISMIEIYSKKDNSPEENVNDFYKEAATCFPSVIIIDDIDTLCPAKTSKLNENEKRISASLFKIFEDLWNTQDAQIFVIATTNKLDSIDASLRRSGRLDKEIEIPIPGPTERFEILKKILIDTANISDKELTSITSSAHGFVGSDLKSLCSTAALHAVRMQNPAITLENLKYGLTKTIPSAMREIQIEVPNVKWADIGGQETLKLILKQSVEWPIKHPEIFARMGVTPPKGVLMFGPPGCSKTMIAKALATESSLNFISIKGPELFSKWVGESERAIREVFRKARQVAPAIIFFDEIDAIGGERSSGSTTNVQERVLTQLLTELDGVTPLEDVTVVAATNRPDRIDKALLRPGRLDRIVYVPLPDSHTRLEIFKIKLSKMPVVNVDINELVEKTEVYSGAEINAICNEAAMKALEEDLQTTKIEMKHFLAALKLIIPRTTESLIKTYTSFIKQS</sequence>
<dbReference type="Pfam" id="PF17862">
    <property type="entry name" value="AAA_lid_3"/>
    <property type="match status" value="1"/>
</dbReference>
<dbReference type="GO" id="GO:0005524">
    <property type="term" value="F:ATP binding"/>
    <property type="evidence" value="ECO:0007669"/>
    <property type="project" value="UniProtKB-KW"/>
</dbReference>
<dbReference type="PANTHER" id="PTHR23077:SF27">
    <property type="entry name" value="ATPASE FAMILY GENE 2 PROTEIN HOMOLOG A"/>
    <property type="match status" value="1"/>
</dbReference>
<organism evidence="5 6">
    <name type="scientific">Agrilus planipennis</name>
    <name type="common">Emerald ash borer</name>
    <name type="synonym">Agrilus marcopoli</name>
    <dbReference type="NCBI Taxonomy" id="224129"/>
    <lineage>
        <taxon>Eukaryota</taxon>
        <taxon>Metazoa</taxon>
        <taxon>Ecdysozoa</taxon>
        <taxon>Arthropoda</taxon>
        <taxon>Hexapoda</taxon>
        <taxon>Insecta</taxon>
        <taxon>Pterygota</taxon>
        <taxon>Neoptera</taxon>
        <taxon>Endopterygota</taxon>
        <taxon>Coleoptera</taxon>
        <taxon>Polyphaga</taxon>
        <taxon>Elateriformia</taxon>
        <taxon>Buprestoidea</taxon>
        <taxon>Buprestidae</taxon>
        <taxon>Agrilinae</taxon>
        <taxon>Agrilus</taxon>
    </lineage>
</organism>
<dbReference type="Gene3D" id="1.10.8.60">
    <property type="match status" value="2"/>
</dbReference>
<dbReference type="AlphaFoldDB" id="A0A1W4WU78"/>
<dbReference type="PROSITE" id="PS00674">
    <property type="entry name" value="AAA"/>
    <property type="match status" value="2"/>
</dbReference>
<reference evidence="6" key="1">
    <citation type="submission" date="2025-08" db="UniProtKB">
        <authorList>
            <consortium name="RefSeq"/>
        </authorList>
    </citation>
    <scope>IDENTIFICATION</scope>
    <source>
        <tissue evidence="6">Entire body</tissue>
    </source>
</reference>
<dbReference type="SUPFAM" id="SSF52540">
    <property type="entry name" value="P-loop containing nucleoside triphosphate hydrolases"/>
    <property type="match status" value="2"/>
</dbReference>
<dbReference type="PANTHER" id="PTHR23077">
    <property type="entry name" value="AAA-FAMILY ATPASE"/>
    <property type="match status" value="1"/>
</dbReference>
<dbReference type="InterPro" id="IPR041569">
    <property type="entry name" value="AAA_lid_3"/>
</dbReference>